<reference evidence="8 9" key="1">
    <citation type="submission" date="2023-07" db="EMBL/GenBank/DDBJ databases">
        <title>Bacillus lucianemedeirus sp. nov, a new species isolated from an immunobiological production facility.</title>
        <authorList>
            <person name="Costa L.V."/>
            <person name="Miranda R.V.S.L."/>
            <person name="Brandao M.L.L."/>
            <person name="Reis C.M.F."/>
            <person name="Frazao A.M."/>
            <person name="Cruz F.V."/>
            <person name="Baio P.V.P."/>
            <person name="Veras J.F.C."/>
            <person name="Ramos J.N."/>
            <person name="Vieira V."/>
        </authorList>
    </citation>
    <scope>NUCLEOTIDE SEQUENCE [LARGE SCALE GENOMIC DNA]</scope>
    <source>
        <strain evidence="8 9">B190/17</strain>
    </source>
</reference>
<evidence type="ECO:0000256" key="6">
    <source>
        <dbReference type="SAM" id="Phobius"/>
    </source>
</evidence>
<comment type="subcellular location">
    <subcellularLocation>
        <location evidence="1">Cell membrane</location>
        <topology evidence="1">Multi-pass membrane protein</topology>
    </subcellularLocation>
</comment>
<sequence length="123" mass="13733">MDKQKVDESQYIQQHLSNERTFLAWLRTGIAVVGIGFLAVTLHLNYGAQVSAITDTISLLMMGFSLIIGIAFLFTGVFSYFIKRKEINEETFRSSTAIIVFAAVTVSILILMLGAYFMLVLQT</sequence>
<comment type="caution">
    <text evidence="8">The sequence shown here is derived from an EMBL/GenBank/DDBJ whole genome shotgun (WGS) entry which is preliminary data.</text>
</comment>
<evidence type="ECO:0000256" key="2">
    <source>
        <dbReference type="ARBA" id="ARBA00022475"/>
    </source>
</evidence>
<gene>
    <name evidence="8" type="ORF">QYG89_12190</name>
</gene>
<evidence type="ECO:0000256" key="3">
    <source>
        <dbReference type="ARBA" id="ARBA00022692"/>
    </source>
</evidence>
<dbReference type="InterPro" id="IPR003807">
    <property type="entry name" value="DUF202"/>
</dbReference>
<keyword evidence="5 6" id="KW-0472">Membrane</keyword>
<feature type="domain" description="DUF202" evidence="7">
    <location>
        <begin position="14"/>
        <end position="83"/>
    </location>
</feature>
<keyword evidence="3 6" id="KW-0812">Transmembrane</keyword>
<evidence type="ECO:0000256" key="4">
    <source>
        <dbReference type="ARBA" id="ARBA00022989"/>
    </source>
</evidence>
<proteinExistence type="predicted"/>
<keyword evidence="4 6" id="KW-1133">Transmembrane helix</keyword>
<protein>
    <submittedName>
        <fullName evidence="8">DUF202 domain-containing protein</fullName>
    </submittedName>
</protein>
<keyword evidence="9" id="KW-1185">Reference proteome</keyword>
<accession>A0ABW8ICK2</accession>
<evidence type="ECO:0000259" key="7">
    <source>
        <dbReference type="Pfam" id="PF02656"/>
    </source>
</evidence>
<evidence type="ECO:0000256" key="1">
    <source>
        <dbReference type="ARBA" id="ARBA00004651"/>
    </source>
</evidence>
<dbReference type="InterPro" id="IPR052053">
    <property type="entry name" value="IM_YidH-like"/>
</dbReference>
<evidence type="ECO:0000313" key="8">
    <source>
        <dbReference type="EMBL" id="MFK2826414.1"/>
    </source>
</evidence>
<name>A0ABW8ICK2_9BACI</name>
<organism evidence="8 9">
    <name type="scientific">Bacillus lumedeiriae</name>
    <dbReference type="NCBI Taxonomy" id="3058829"/>
    <lineage>
        <taxon>Bacteria</taxon>
        <taxon>Bacillati</taxon>
        <taxon>Bacillota</taxon>
        <taxon>Bacilli</taxon>
        <taxon>Bacillales</taxon>
        <taxon>Bacillaceae</taxon>
        <taxon>Bacillus</taxon>
    </lineage>
</organism>
<feature type="transmembrane region" description="Helical" evidence="6">
    <location>
        <begin position="21"/>
        <end position="44"/>
    </location>
</feature>
<dbReference type="Proteomes" id="UP001619911">
    <property type="component" value="Unassembled WGS sequence"/>
</dbReference>
<evidence type="ECO:0000313" key="9">
    <source>
        <dbReference type="Proteomes" id="UP001619911"/>
    </source>
</evidence>
<feature type="transmembrane region" description="Helical" evidence="6">
    <location>
        <begin position="94"/>
        <end position="119"/>
    </location>
</feature>
<dbReference type="PANTHER" id="PTHR34187">
    <property type="entry name" value="FGR18P"/>
    <property type="match status" value="1"/>
</dbReference>
<feature type="transmembrane region" description="Helical" evidence="6">
    <location>
        <begin position="56"/>
        <end position="82"/>
    </location>
</feature>
<dbReference type="RefSeq" id="WP_404317720.1">
    <property type="nucleotide sequence ID" value="NZ_JAUIYO010000010.1"/>
</dbReference>
<dbReference type="Pfam" id="PF02656">
    <property type="entry name" value="DUF202"/>
    <property type="match status" value="1"/>
</dbReference>
<dbReference type="PANTHER" id="PTHR34187:SF2">
    <property type="entry name" value="DUF202 DOMAIN-CONTAINING PROTEIN"/>
    <property type="match status" value="1"/>
</dbReference>
<evidence type="ECO:0000256" key="5">
    <source>
        <dbReference type="ARBA" id="ARBA00023136"/>
    </source>
</evidence>
<keyword evidence="2" id="KW-1003">Cell membrane</keyword>
<dbReference type="EMBL" id="JAUIYO010000010">
    <property type="protein sequence ID" value="MFK2826414.1"/>
    <property type="molecule type" value="Genomic_DNA"/>
</dbReference>